<evidence type="ECO:0000313" key="2">
    <source>
        <dbReference type="Proteomes" id="UP001170683"/>
    </source>
</evidence>
<dbReference type="Proteomes" id="UP001170683">
    <property type="component" value="Unassembled WGS sequence"/>
</dbReference>
<reference evidence="1 2" key="1">
    <citation type="journal article" date="2023" name="Int. J. Syst. Evol. Microbiol.">
        <title>The observation of taxonomic boundaries for the 16SrII and 16SrXXV phytoplasmas using genome-based delimitation.</title>
        <authorList>
            <person name="Rodrigues Jardim B."/>
            <person name="Tran-Nguyen L.T.T."/>
            <person name="Gambley C."/>
            <person name="Al-Sadi A.M."/>
            <person name="Al-Subhi A.M."/>
            <person name="Foissac X."/>
            <person name="Salar P."/>
            <person name="Cai H."/>
            <person name="Yang J.Y."/>
            <person name="Davis R."/>
            <person name="Jones L."/>
            <person name="Rodoni B."/>
            <person name="Constable F.E."/>
        </authorList>
    </citation>
    <scope>NUCLEOTIDE SEQUENCE [LARGE SCALE GENOMIC DNA]</scope>
    <source>
        <strain evidence="1">BAWM-225</strain>
    </source>
</reference>
<evidence type="ECO:0000313" key="1">
    <source>
        <dbReference type="EMBL" id="MDO8064124.1"/>
    </source>
</evidence>
<proteinExistence type="predicted"/>
<comment type="caution">
    <text evidence="1">The sequence shown here is derived from an EMBL/GenBank/DDBJ whole genome shotgun (WGS) entry which is preliminary data.</text>
</comment>
<name>A0ABT9D7G5_9MOLU</name>
<keyword evidence="2" id="KW-1185">Reference proteome</keyword>
<dbReference type="EMBL" id="JAOSIQ010000010">
    <property type="protein sequence ID" value="MDO8064124.1"/>
    <property type="molecule type" value="Genomic_DNA"/>
</dbReference>
<accession>A0ABT9D7G5</accession>
<protein>
    <submittedName>
        <fullName evidence="1">Uncharacterized protein</fullName>
    </submittedName>
</protein>
<organism evidence="1 2">
    <name type="scientific">Candidatus Phytoplasma bonamiae</name>
    <dbReference type="NCBI Taxonomy" id="2982626"/>
    <lineage>
        <taxon>Bacteria</taxon>
        <taxon>Bacillati</taxon>
        <taxon>Mycoplasmatota</taxon>
        <taxon>Mollicutes</taxon>
        <taxon>Acholeplasmatales</taxon>
        <taxon>Acholeplasmataceae</taxon>
        <taxon>Candidatus Phytoplasma</taxon>
        <taxon>16SrII (Peanut WB group)</taxon>
    </lineage>
</organism>
<sequence>MESRMLGNLLVRFGRGLIVNKTAKTNRCIKRNQSIRITMRPHKNRKMGLVNSLEKVMGNSGRQRGLNIV</sequence>
<gene>
    <name evidence="1" type="ORF">OC701_01405</name>
</gene>
<dbReference type="RefSeq" id="WP_304514326.1">
    <property type="nucleotide sequence ID" value="NZ_JAOSIQ010000010.1"/>
</dbReference>